<evidence type="ECO:0000313" key="2">
    <source>
        <dbReference type="Proteomes" id="UP000440578"/>
    </source>
</evidence>
<dbReference type="Proteomes" id="UP000440578">
    <property type="component" value="Unassembled WGS sequence"/>
</dbReference>
<dbReference type="EMBL" id="VIIS01000553">
    <property type="protein sequence ID" value="KAF0307659.1"/>
    <property type="molecule type" value="Genomic_DNA"/>
</dbReference>
<comment type="caution">
    <text evidence="1">The sequence shown here is derived from an EMBL/GenBank/DDBJ whole genome shotgun (WGS) entry which is preliminary data.</text>
</comment>
<protein>
    <submittedName>
        <fullName evidence="1">Uncharacterized protein</fullName>
    </submittedName>
</protein>
<dbReference type="AlphaFoldDB" id="A0A6A4WQS3"/>
<gene>
    <name evidence="1" type="ORF">FJT64_021023</name>
</gene>
<accession>A0A6A4WQS3</accession>
<keyword evidence="2" id="KW-1185">Reference proteome</keyword>
<reference evidence="1 2" key="1">
    <citation type="submission" date="2019-07" db="EMBL/GenBank/DDBJ databases">
        <title>Draft genome assembly of a fouling barnacle, Amphibalanus amphitrite (Darwin, 1854): The first reference genome for Thecostraca.</title>
        <authorList>
            <person name="Kim W."/>
        </authorList>
    </citation>
    <scope>NUCLEOTIDE SEQUENCE [LARGE SCALE GENOMIC DNA]</scope>
    <source>
        <strain evidence="1">SNU_AA5</strain>
        <tissue evidence="1">Soma without cirri and trophi</tissue>
    </source>
</reference>
<name>A0A6A4WQS3_AMPAM</name>
<proteinExistence type="predicted"/>
<evidence type="ECO:0000313" key="1">
    <source>
        <dbReference type="EMBL" id="KAF0307659.1"/>
    </source>
</evidence>
<organism evidence="1 2">
    <name type="scientific">Amphibalanus amphitrite</name>
    <name type="common">Striped barnacle</name>
    <name type="synonym">Balanus amphitrite</name>
    <dbReference type="NCBI Taxonomy" id="1232801"/>
    <lineage>
        <taxon>Eukaryota</taxon>
        <taxon>Metazoa</taxon>
        <taxon>Ecdysozoa</taxon>
        <taxon>Arthropoda</taxon>
        <taxon>Crustacea</taxon>
        <taxon>Multicrustacea</taxon>
        <taxon>Cirripedia</taxon>
        <taxon>Thoracica</taxon>
        <taxon>Thoracicalcarea</taxon>
        <taxon>Balanomorpha</taxon>
        <taxon>Balanoidea</taxon>
        <taxon>Balanidae</taxon>
        <taxon>Amphibalaninae</taxon>
        <taxon>Amphibalanus</taxon>
    </lineage>
</organism>
<sequence>MFRRISTPNADQPEAPVTERTVVVTAGTPPVHLPVFEDPGPLIDGFQKRASYPDALAWEKDRDMTSFLVV</sequence>